<comment type="caution">
    <text evidence="8">The sequence shown here is derived from an EMBL/GenBank/DDBJ whole genome shotgun (WGS) entry which is preliminary data.</text>
</comment>
<name>A0A8H9ITT9_9PSEU</name>
<accession>A0A8H9ITT9</accession>
<evidence type="ECO:0000256" key="3">
    <source>
        <dbReference type="ARBA" id="ARBA00022839"/>
    </source>
</evidence>
<dbReference type="GO" id="GO:0033567">
    <property type="term" value="P:DNA replication, Okazaki fragment processing"/>
    <property type="evidence" value="ECO:0007669"/>
    <property type="project" value="InterPro"/>
</dbReference>
<keyword evidence="2" id="KW-0378">Hydrolase</keyword>
<keyword evidence="3 8" id="KW-0269">Exonuclease</keyword>
<evidence type="ECO:0000313" key="9">
    <source>
        <dbReference type="Proteomes" id="UP000658656"/>
    </source>
</evidence>
<dbReference type="CDD" id="cd09859">
    <property type="entry name" value="PIN_53EXO"/>
    <property type="match status" value="1"/>
</dbReference>
<dbReference type="InterPro" id="IPR029060">
    <property type="entry name" value="PIN-like_dom_sf"/>
</dbReference>
<dbReference type="CDD" id="cd09898">
    <property type="entry name" value="H3TH_53EXO"/>
    <property type="match status" value="1"/>
</dbReference>
<protein>
    <recommendedName>
        <fullName evidence="6">5'-3' exonuclease</fullName>
    </recommendedName>
</protein>
<dbReference type="InterPro" id="IPR008918">
    <property type="entry name" value="HhH2"/>
</dbReference>
<dbReference type="SMART" id="SM00279">
    <property type="entry name" value="HhH2"/>
    <property type="match status" value="1"/>
</dbReference>
<reference evidence="8" key="1">
    <citation type="journal article" date="2014" name="Int. J. Syst. Evol. Microbiol.">
        <title>Complete genome sequence of Corynebacterium casei LMG S-19264T (=DSM 44701T), isolated from a smear-ripened cheese.</title>
        <authorList>
            <consortium name="US DOE Joint Genome Institute (JGI-PGF)"/>
            <person name="Walter F."/>
            <person name="Albersmeier A."/>
            <person name="Kalinowski J."/>
            <person name="Ruckert C."/>
        </authorList>
    </citation>
    <scope>NUCLEOTIDE SEQUENCE</scope>
    <source>
        <strain evidence="8">CGMCC 4.7679</strain>
    </source>
</reference>
<dbReference type="Gene3D" id="3.40.50.1010">
    <property type="entry name" value="5'-nuclease"/>
    <property type="match status" value="1"/>
</dbReference>
<reference evidence="8" key="2">
    <citation type="submission" date="2020-09" db="EMBL/GenBank/DDBJ databases">
        <authorList>
            <person name="Sun Q."/>
            <person name="Zhou Y."/>
        </authorList>
    </citation>
    <scope>NUCLEOTIDE SEQUENCE</scope>
    <source>
        <strain evidence="8">CGMCC 4.7679</strain>
    </source>
</reference>
<dbReference type="InterPro" id="IPR020046">
    <property type="entry name" value="5-3_exonucl_a-hlix_arch_N"/>
</dbReference>
<evidence type="ECO:0000259" key="7">
    <source>
        <dbReference type="SMART" id="SM00475"/>
    </source>
</evidence>
<keyword evidence="9" id="KW-1185">Reference proteome</keyword>
<gene>
    <name evidence="8" type="ORF">GCM10017566_26430</name>
</gene>
<evidence type="ECO:0000256" key="2">
    <source>
        <dbReference type="ARBA" id="ARBA00022801"/>
    </source>
</evidence>
<dbReference type="SUPFAM" id="SSF47807">
    <property type="entry name" value="5' to 3' exonuclease, C-terminal subdomain"/>
    <property type="match status" value="1"/>
</dbReference>
<evidence type="ECO:0000256" key="6">
    <source>
        <dbReference type="ARBA" id="ARBA00050026"/>
    </source>
</evidence>
<proteinExistence type="predicted"/>
<dbReference type="PANTHER" id="PTHR42646:SF2">
    <property type="entry name" value="5'-3' EXONUCLEASE FAMILY PROTEIN"/>
    <property type="match status" value="1"/>
</dbReference>
<evidence type="ECO:0000313" key="8">
    <source>
        <dbReference type="EMBL" id="GHF51889.1"/>
    </source>
</evidence>
<dbReference type="GO" id="GO:0008409">
    <property type="term" value="F:5'-3' exonuclease activity"/>
    <property type="evidence" value="ECO:0007669"/>
    <property type="project" value="InterPro"/>
</dbReference>
<feature type="domain" description="5'-3' exonuclease" evidence="7">
    <location>
        <begin position="18"/>
        <end position="297"/>
    </location>
</feature>
<dbReference type="SMART" id="SM00475">
    <property type="entry name" value="53EXOc"/>
    <property type="match status" value="1"/>
</dbReference>
<evidence type="ECO:0000256" key="1">
    <source>
        <dbReference type="ARBA" id="ARBA00022722"/>
    </source>
</evidence>
<dbReference type="AlphaFoldDB" id="A0A8H9ITT9"/>
<evidence type="ECO:0000256" key="4">
    <source>
        <dbReference type="ARBA" id="ARBA00023125"/>
    </source>
</evidence>
<dbReference type="EMBL" id="BNAV01000003">
    <property type="protein sequence ID" value="GHF51889.1"/>
    <property type="molecule type" value="Genomic_DNA"/>
</dbReference>
<dbReference type="InterPro" id="IPR038969">
    <property type="entry name" value="FEN"/>
</dbReference>
<dbReference type="Pfam" id="PF01367">
    <property type="entry name" value="5_3_exonuc"/>
    <property type="match status" value="1"/>
</dbReference>
<dbReference type="GO" id="GO:0017108">
    <property type="term" value="F:5'-flap endonuclease activity"/>
    <property type="evidence" value="ECO:0007669"/>
    <property type="project" value="InterPro"/>
</dbReference>
<dbReference type="PANTHER" id="PTHR42646">
    <property type="entry name" value="FLAP ENDONUCLEASE XNI"/>
    <property type="match status" value="1"/>
</dbReference>
<organism evidence="8 9">
    <name type="scientific">Amycolatopsis bartoniae</name>
    <dbReference type="NCBI Taxonomy" id="941986"/>
    <lineage>
        <taxon>Bacteria</taxon>
        <taxon>Bacillati</taxon>
        <taxon>Actinomycetota</taxon>
        <taxon>Actinomycetes</taxon>
        <taxon>Pseudonocardiales</taxon>
        <taxon>Pseudonocardiaceae</taxon>
        <taxon>Amycolatopsis</taxon>
    </lineage>
</organism>
<dbReference type="InterPro" id="IPR002421">
    <property type="entry name" value="5-3_exonuclease"/>
</dbReference>
<dbReference type="SUPFAM" id="SSF88723">
    <property type="entry name" value="PIN domain-like"/>
    <property type="match status" value="1"/>
</dbReference>
<dbReference type="Pfam" id="PF02739">
    <property type="entry name" value="5_3_exonuc_N"/>
    <property type="match status" value="1"/>
</dbReference>
<dbReference type="InterPro" id="IPR036279">
    <property type="entry name" value="5-3_exonuclease_C_sf"/>
</dbReference>
<keyword evidence="1" id="KW-0540">Nuclease</keyword>
<dbReference type="InterPro" id="IPR020045">
    <property type="entry name" value="DNA_polI_H3TH"/>
</dbReference>
<dbReference type="Gene3D" id="1.10.150.20">
    <property type="entry name" value="5' to 3' exonuclease, C-terminal subdomain"/>
    <property type="match status" value="1"/>
</dbReference>
<dbReference type="Proteomes" id="UP000658656">
    <property type="component" value="Unassembled WGS sequence"/>
</dbReference>
<keyword evidence="4" id="KW-0238">DNA-binding</keyword>
<dbReference type="GO" id="GO:0003677">
    <property type="term" value="F:DNA binding"/>
    <property type="evidence" value="ECO:0007669"/>
    <property type="project" value="UniProtKB-KW"/>
</dbReference>
<evidence type="ECO:0000256" key="5">
    <source>
        <dbReference type="ARBA" id="ARBA00049957"/>
    </source>
</evidence>
<sequence length="329" mass="34808">MTLHRDGQETVGRFWQAVRVTLALLDSASLYFRSFYALPESMTAPDGTPVNAVRGFADTVARILTDRRPARLVACLDADWRPQFRVELLPSYKAHRVADEAANAEEVPDTLTPQVPIILDLLAAVGLATAEAPGYEADDVIGALTAREAEDPVEVITGDRDLFQLVRAKPTPASVIYVGKGWAKAEVLGPAEIAERYGVPKAEAGPAYAAMAALRGDPSDGLPGVAGIGEKTAAKLITQFGSVAALLAAAKSGSRELPLKMRLKLTSAEDYLAVAPKVVEVAVDAPVSLSGADTVPAKVKHPKRLAELADRWNLGSSVKRLVAAIEGGK</sequence>
<comment type="function">
    <text evidence="5">5'-3' exonuclease acting preferentially on double-stranded DNA.</text>
</comment>